<keyword evidence="7" id="KW-0997">Cell inner membrane</keyword>
<keyword evidence="3" id="KW-1003">Cell membrane</keyword>
<feature type="transmembrane region" description="Helical" evidence="7">
    <location>
        <begin position="76"/>
        <end position="96"/>
    </location>
</feature>
<organism evidence="9 10">
    <name type="scientific">Paraburkholderia aspalathi</name>
    <dbReference type="NCBI Taxonomy" id="1324617"/>
    <lineage>
        <taxon>Bacteria</taxon>
        <taxon>Pseudomonadati</taxon>
        <taxon>Pseudomonadota</taxon>
        <taxon>Betaproteobacteria</taxon>
        <taxon>Burkholderiales</taxon>
        <taxon>Burkholderiaceae</taxon>
        <taxon>Paraburkholderia</taxon>
    </lineage>
</organism>
<dbReference type="PANTHER" id="PTHR33778:SF1">
    <property type="entry name" value="MAGNESIUM TRANSPORTER YHID-RELATED"/>
    <property type="match status" value="1"/>
</dbReference>
<sequence>MQLMPLVLTWQDVAIRLAVALAAGTTIGLNRGESGKAAGLRTTLLVCLAACVAMLQVNVLLPQAGKPENSFVVLDLMRLPLGILSGVGFIGAGAILRKDGLIMGVTTAATLWFVTVIGLCAGGGQIALAVTGTALGLIVLQVLGVLERHLPRNHHAWLTFEYAATSRQRREVIARLEQQRCHVESKGLRMNASNGLLEERVEIRWRAPLKSDAVERAMSALVSASSHAASWSVEE</sequence>
<dbReference type="Proteomes" id="UP000198844">
    <property type="component" value="Unassembled WGS sequence"/>
</dbReference>
<dbReference type="AlphaFoldDB" id="A0A1I7EQU6"/>
<evidence type="ECO:0000256" key="6">
    <source>
        <dbReference type="ARBA" id="ARBA00023136"/>
    </source>
</evidence>
<evidence type="ECO:0000256" key="7">
    <source>
        <dbReference type="RuleBase" id="RU365041"/>
    </source>
</evidence>
<evidence type="ECO:0000256" key="4">
    <source>
        <dbReference type="ARBA" id="ARBA00022692"/>
    </source>
</evidence>
<feature type="transmembrane region" description="Helical" evidence="7">
    <location>
        <begin position="13"/>
        <end position="30"/>
    </location>
</feature>
<keyword evidence="6 7" id="KW-0472">Membrane</keyword>
<dbReference type="PRINTS" id="PR01837">
    <property type="entry name" value="MGTCSAPBPROT"/>
</dbReference>
<accession>A0A1I7EQU6</accession>
<proteinExistence type="inferred from homology"/>
<reference evidence="9 10" key="1">
    <citation type="submission" date="2016-10" db="EMBL/GenBank/DDBJ databases">
        <authorList>
            <person name="de Groot N.N."/>
        </authorList>
    </citation>
    <scope>NUCLEOTIDE SEQUENCE [LARGE SCALE GENOMIC DNA]</scope>
    <source>
        <strain evidence="9 10">LMG 27731</strain>
    </source>
</reference>
<dbReference type="InterPro" id="IPR003416">
    <property type="entry name" value="MgtC/SapB/SrpB/YhiD_fam"/>
</dbReference>
<gene>
    <name evidence="9" type="ORF">SAMN05192563_105143</name>
</gene>
<name>A0A1I7EQU6_9BURK</name>
<evidence type="ECO:0000256" key="2">
    <source>
        <dbReference type="ARBA" id="ARBA00009298"/>
    </source>
</evidence>
<comment type="similarity">
    <text evidence="2 7">Belongs to the MgtC/SapB family.</text>
</comment>
<evidence type="ECO:0000313" key="9">
    <source>
        <dbReference type="EMBL" id="SFU26308.1"/>
    </source>
</evidence>
<evidence type="ECO:0000313" key="10">
    <source>
        <dbReference type="Proteomes" id="UP000198844"/>
    </source>
</evidence>
<dbReference type="OrthoDB" id="9811198at2"/>
<protein>
    <recommendedName>
        <fullName evidence="7">Protein MgtC</fullName>
    </recommendedName>
</protein>
<evidence type="ECO:0000256" key="5">
    <source>
        <dbReference type="ARBA" id="ARBA00022989"/>
    </source>
</evidence>
<dbReference type="InterPro" id="IPR049177">
    <property type="entry name" value="MgtC_SapB_SrpB_YhiD_N"/>
</dbReference>
<evidence type="ECO:0000256" key="1">
    <source>
        <dbReference type="ARBA" id="ARBA00004651"/>
    </source>
</evidence>
<evidence type="ECO:0000256" key="3">
    <source>
        <dbReference type="ARBA" id="ARBA00022475"/>
    </source>
</evidence>
<feature type="transmembrane region" description="Helical" evidence="7">
    <location>
        <begin position="125"/>
        <end position="146"/>
    </location>
</feature>
<dbReference type="PANTHER" id="PTHR33778">
    <property type="entry name" value="PROTEIN MGTC"/>
    <property type="match status" value="1"/>
</dbReference>
<feature type="domain" description="MgtC/SapB/SrpB/YhiD N-terminal" evidence="8">
    <location>
        <begin position="17"/>
        <end position="148"/>
    </location>
</feature>
<dbReference type="GO" id="GO:0005886">
    <property type="term" value="C:plasma membrane"/>
    <property type="evidence" value="ECO:0007669"/>
    <property type="project" value="UniProtKB-SubCell"/>
</dbReference>
<keyword evidence="5 7" id="KW-1133">Transmembrane helix</keyword>
<feature type="transmembrane region" description="Helical" evidence="7">
    <location>
        <begin position="42"/>
        <end position="64"/>
    </location>
</feature>
<feature type="transmembrane region" description="Helical" evidence="7">
    <location>
        <begin position="101"/>
        <end position="119"/>
    </location>
</feature>
<evidence type="ECO:0000259" key="8">
    <source>
        <dbReference type="Pfam" id="PF02308"/>
    </source>
</evidence>
<dbReference type="Pfam" id="PF02308">
    <property type="entry name" value="MgtC"/>
    <property type="match status" value="1"/>
</dbReference>
<dbReference type="EMBL" id="FPBH01000051">
    <property type="protein sequence ID" value="SFU26308.1"/>
    <property type="molecule type" value="Genomic_DNA"/>
</dbReference>
<dbReference type="RefSeq" id="WP_093646898.1">
    <property type="nucleotide sequence ID" value="NZ_FPBH01000051.1"/>
</dbReference>
<keyword evidence="4 7" id="KW-0812">Transmembrane</keyword>
<comment type="subcellular location">
    <subcellularLocation>
        <location evidence="7">Cell inner membrane</location>
        <topology evidence="7">Multi-pass membrane protein</topology>
    </subcellularLocation>
    <subcellularLocation>
        <location evidence="1">Cell membrane</location>
        <topology evidence="1">Multi-pass membrane protein</topology>
    </subcellularLocation>
</comment>